<keyword evidence="2" id="KW-1185">Reference proteome</keyword>
<organism evidence="1 2">
    <name type="scientific">Verticillium longisporum</name>
    <name type="common">Verticillium dahliae var. longisporum</name>
    <dbReference type="NCBI Taxonomy" id="100787"/>
    <lineage>
        <taxon>Eukaryota</taxon>
        <taxon>Fungi</taxon>
        <taxon>Dikarya</taxon>
        <taxon>Ascomycota</taxon>
        <taxon>Pezizomycotina</taxon>
        <taxon>Sordariomycetes</taxon>
        <taxon>Hypocreomycetidae</taxon>
        <taxon>Glomerellales</taxon>
        <taxon>Plectosphaerellaceae</taxon>
        <taxon>Verticillium</taxon>
    </lineage>
</organism>
<evidence type="ECO:0000313" key="2">
    <source>
        <dbReference type="Proteomes" id="UP000044602"/>
    </source>
</evidence>
<gene>
    <name evidence="1" type="ORF">BN1708_013487</name>
</gene>
<proteinExistence type="predicted"/>
<name>A0A0G4LLI0_VERLO</name>
<protein>
    <submittedName>
        <fullName evidence="1">Uncharacterized protein</fullName>
    </submittedName>
</protein>
<evidence type="ECO:0000313" key="1">
    <source>
        <dbReference type="EMBL" id="CRK22779.1"/>
    </source>
</evidence>
<dbReference type="AlphaFoldDB" id="A0A0G4LLI0"/>
<dbReference type="EMBL" id="CVQH01014558">
    <property type="protein sequence ID" value="CRK22779.1"/>
    <property type="molecule type" value="Genomic_DNA"/>
</dbReference>
<feature type="non-terminal residue" evidence="1">
    <location>
        <position position="1"/>
    </location>
</feature>
<accession>A0A0G4LLI0</accession>
<dbReference type="Proteomes" id="UP000044602">
    <property type="component" value="Unassembled WGS sequence"/>
</dbReference>
<reference evidence="1 2" key="1">
    <citation type="submission" date="2015-05" db="EMBL/GenBank/DDBJ databases">
        <authorList>
            <person name="Wang D.B."/>
            <person name="Wang M."/>
        </authorList>
    </citation>
    <scope>NUCLEOTIDE SEQUENCE [LARGE SCALE GENOMIC DNA]</scope>
    <source>
        <strain evidence="1">VL1</strain>
    </source>
</reference>
<sequence>ARRIQITEHVSHLLKKLLSYHFKCVEFRLYLDYIIGHYVVLAWL</sequence>